<dbReference type="AlphaFoldDB" id="A0A1I7TEG8"/>
<reference evidence="2" key="1">
    <citation type="submission" date="2016-11" db="UniProtKB">
        <authorList>
            <consortium name="WormBaseParasite"/>
        </authorList>
    </citation>
    <scope>IDENTIFICATION</scope>
</reference>
<keyword evidence="1" id="KW-1185">Reference proteome</keyword>
<accession>A0A1I7TEG8</accession>
<evidence type="ECO:0000313" key="1">
    <source>
        <dbReference type="Proteomes" id="UP000095282"/>
    </source>
</evidence>
<proteinExistence type="predicted"/>
<protein>
    <submittedName>
        <fullName evidence="2">FBA_2 domain-containing protein</fullName>
    </submittedName>
</protein>
<dbReference type="eggNOG" id="ENOG502T9TB">
    <property type="taxonomic scope" value="Eukaryota"/>
</dbReference>
<dbReference type="Proteomes" id="UP000095282">
    <property type="component" value="Unplaced"/>
</dbReference>
<evidence type="ECO:0000313" key="2">
    <source>
        <dbReference type="WBParaSite" id="Csp11.Scaffold592.g5145.t1"/>
    </source>
</evidence>
<name>A0A1I7TEG8_9PELO</name>
<dbReference type="PANTHER" id="PTHR21503">
    <property type="entry name" value="F-BOX-CONTAINING HYPOTHETICAL PROTEIN C.ELEGANS"/>
    <property type="match status" value="1"/>
</dbReference>
<dbReference type="PANTHER" id="PTHR21503:SF8">
    <property type="entry name" value="F-BOX ASSOCIATED DOMAIN-CONTAINING PROTEIN-RELATED"/>
    <property type="match status" value="1"/>
</dbReference>
<dbReference type="WBParaSite" id="Csp11.Scaffold592.g5145.t1">
    <property type="protein sequence ID" value="Csp11.Scaffold592.g5145.t1"/>
    <property type="gene ID" value="Csp11.Scaffold592.g5145"/>
</dbReference>
<sequence length="314" mass="36798">METCFQFGNKDGTDSLAYGIFYTIQGTYAIKWRFKEDSEDVKWEKVRIDGKSFECSFEFDDGIPKMWVKDSIRMDFPIIIHSHFCNLFRLSTDIRVSAYFDTMKEFPTIRRVHSLYIVSALGATGCMTKLHTLLSSIEISDHLEIRPYFKEPLSDDIQIWKIKSLCSPVAGLFTREHFLKFEGQNLNLTSYDISSEDIRTFIREWIEGKKFVRVESIFILSFRGGITENVTTAQLMEGIESKRFDPERRPSVLEFTDSMRRHFEGTSTKFRDALDIERKTDGRLATVECVDSTFHFFVWSEEVIRNYRQNIDVN</sequence>
<organism evidence="1 2">
    <name type="scientific">Caenorhabditis tropicalis</name>
    <dbReference type="NCBI Taxonomy" id="1561998"/>
    <lineage>
        <taxon>Eukaryota</taxon>
        <taxon>Metazoa</taxon>
        <taxon>Ecdysozoa</taxon>
        <taxon>Nematoda</taxon>
        <taxon>Chromadorea</taxon>
        <taxon>Rhabditida</taxon>
        <taxon>Rhabditina</taxon>
        <taxon>Rhabditomorpha</taxon>
        <taxon>Rhabditoidea</taxon>
        <taxon>Rhabditidae</taxon>
        <taxon>Peloderinae</taxon>
        <taxon>Caenorhabditis</taxon>
    </lineage>
</organism>